<dbReference type="EMBL" id="JAFNEN010003025">
    <property type="protein sequence ID" value="KAG8172171.1"/>
    <property type="molecule type" value="Genomic_DNA"/>
</dbReference>
<sequence length="185" mass="21259">MWGPSMVERFFSEREPEEFERYLVVLPYQNLAQRLSHKCLEKGRNFWRNREWLLKSVFPWIVLSYFGKLWQFWANTCSRAPTFGTALLLDQNQWGPLVSVDGVDSVYFGLSTGSPRRRILKCLPYNCPKGGVMPPMVLTVTGNRGSFRRGSRENATHIPEGSSAQITHPREKRGGSEKNNDTGLF</sequence>
<keyword evidence="3" id="KW-1185">Reference proteome</keyword>
<organism evidence="2 3">
    <name type="scientific">Oedothorax gibbosus</name>
    <dbReference type="NCBI Taxonomy" id="931172"/>
    <lineage>
        <taxon>Eukaryota</taxon>
        <taxon>Metazoa</taxon>
        <taxon>Ecdysozoa</taxon>
        <taxon>Arthropoda</taxon>
        <taxon>Chelicerata</taxon>
        <taxon>Arachnida</taxon>
        <taxon>Araneae</taxon>
        <taxon>Araneomorphae</taxon>
        <taxon>Entelegynae</taxon>
        <taxon>Araneoidea</taxon>
        <taxon>Linyphiidae</taxon>
        <taxon>Erigoninae</taxon>
        <taxon>Oedothorax</taxon>
    </lineage>
</organism>
<evidence type="ECO:0000256" key="1">
    <source>
        <dbReference type="SAM" id="MobiDB-lite"/>
    </source>
</evidence>
<dbReference type="Proteomes" id="UP000827092">
    <property type="component" value="Unassembled WGS sequence"/>
</dbReference>
<feature type="compositionally biased region" description="Basic and acidic residues" evidence="1">
    <location>
        <begin position="168"/>
        <end position="185"/>
    </location>
</feature>
<protein>
    <submittedName>
        <fullName evidence="2">Uncharacterized protein</fullName>
    </submittedName>
</protein>
<name>A0AAV6TL08_9ARAC</name>
<reference evidence="2 3" key="1">
    <citation type="journal article" date="2022" name="Nat. Ecol. Evol.">
        <title>A masculinizing supergene underlies an exaggerated male reproductive morph in a spider.</title>
        <authorList>
            <person name="Hendrickx F."/>
            <person name="De Corte Z."/>
            <person name="Sonet G."/>
            <person name="Van Belleghem S.M."/>
            <person name="Kostlbacher S."/>
            <person name="Vangestel C."/>
        </authorList>
    </citation>
    <scope>NUCLEOTIDE SEQUENCE [LARGE SCALE GENOMIC DNA]</scope>
    <source>
        <strain evidence="2">W744_W776</strain>
    </source>
</reference>
<proteinExistence type="predicted"/>
<accession>A0AAV6TL08</accession>
<dbReference type="AlphaFoldDB" id="A0AAV6TL08"/>
<feature type="region of interest" description="Disordered" evidence="1">
    <location>
        <begin position="143"/>
        <end position="185"/>
    </location>
</feature>
<comment type="caution">
    <text evidence="2">The sequence shown here is derived from an EMBL/GenBank/DDBJ whole genome shotgun (WGS) entry which is preliminary data.</text>
</comment>
<gene>
    <name evidence="2" type="ORF">JTE90_024457</name>
</gene>
<evidence type="ECO:0000313" key="2">
    <source>
        <dbReference type="EMBL" id="KAG8172171.1"/>
    </source>
</evidence>
<evidence type="ECO:0000313" key="3">
    <source>
        <dbReference type="Proteomes" id="UP000827092"/>
    </source>
</evidence>